<accession>I4VUZ7</accession>
<dbReference type="InterPro" id="IPR002656">
    <property type="entry name" value="Acyl_transf_3_dom"/>
</dbReference>
<sequence length="683" mass="75764">MGVDQHRLGYRGDIEGLRAIAILLVVAAHAKVPWLAGGFIGVDIFFVLSGYLITGVLLREMEQTGHLRFANFYARRFRRLLPALLVMLVCTSLFAVVVLPPAAQGDQAVAAATASAWLSNIHFAFAKLDYFSPGAASNLFLHTWSLGVEEQFYLVWPALMIWTFGASRDGSNRTKRLKITMFAISGISLAWCFLLTETASQMAFYMMPLRAWQFAAGALVWLHFGSSNDHTERNETRTINAWGGWAGLALIAVAALWFNANMPYPGWRSLLPTLGAAAIIAAGAHGASRGMSRVLSSKPLQAVGRVSYSWYLWHWPVLLLGGALVATDSALYRTALVALSLLLAMAAYRWVESPIRHQARWVARPGVTILAAIGFMAAANVLCISWYNAAWNWLHTPTQQRYAKAHADLPTIYKMGCDDWYQSDQVRPCSFGPSDAKHTAVLMGDSIGAQWFPAVAAVFDRPDWRLLVLTKSSCPMVDETIFYPRIGRDYTECTTWRTHALQQVAAWRPDILILGSVQTYDLSQTQWLEGTTRLLRSVDDSVGHTYILRGTPHLPFDGPNCLSAQSWLPQLYARQAPCRAPAFSQQNDDVFRWQQQAAARFDNVTGLDMNQFVCPNGECAAERGDMVVYRDSQHLTASFVRSLSGELVRQLHLDGPMEHSAGDHPSPTARAKAHQPSAETERN</sequence>
<feature type="transmembrane region" description="Helical" evidence="2">
    <location>
        <begin position="242"/>
        <end position="260"/>
    </location>
</feature>
<feature type="transmembrane region" description="Helical" evidence="2">
    <location>
        <begin position="332"/>
        <end position="351"/>
    </location>
</feature>
<dbReference type="AlphaFoldDB" id="I4VUZ7"/>
<evidence type="ECO:0000256" key="2">
    <source>
        <dbReference type="SAM" id="Phobius"/>
    </source>
</evidence>
<dbReference type="PATRIC" id="fig|1163407.3.peg.2894"/>
<dbReference type="PANTHER" id="PTHR23028">
    <property type="entry name" value="ACETYLTRANSFERASE"/>
    <property type="match status" value="1"/>
</dbReference>
<feature type="domain" description="SGNH" evidence="4">
    <location>
        <begin position="425"/>
        <end position="646"/>
    </location>
</feature>
<feature type="region of interest" description="Disordered" evidence="1">
    <location>
        <begin position="655"/>
        <end position="683"/>
    </location>
</feature>
<feature type="domain" description="Acyltransferase 3" evidence="3">
    <location>
        <begin position="13"/>
        <end position="349"/>
    </location>
</feature>
<feature type="transmembrane region" description="Helical" evidence="2">
    <location>
        <begin position="202"/>
        <end position="222"/>
    </location>
</feature>
<name>I4VUZ7_9GAMM</name>
<proteinExistence type="predicted"/>
<dbReference type="GO" id="GO:0016020">
    <property type="term" value="C:membrane"/>
    <property type="evidence" value="ECO:0007669"/>
    <property type="project" value="TreeGrafter"/>
</dbReference>
<dbReference type="InterPro" id="IPR043968">
    <property type="entry name" value="SGNH"/>
</dbReference>
<evidence type="ECO:0000313" key="5">
    <source>
        <dbReference type="EMBL" id="EIL91038.1"/>
    </source>
</evidence>
<feature type="transmembrane region" description="Helical" evidence="2">
    <location>
        <begin position="179"/>
        <end position="196"/>
    </location>
</feature>
<keyword evidence="5" id="KW-0012">Acyltransferase</keyword>
<feature type="transmembrane region" description="Helical" evidence="2">
    <location>
        <begin position="363"/>
        <end position="387"/>
    </location>
</feature>
<feature type="transmembrane region" description="Helical" evidence="2">
    <location>
        <begin position="79"/>
        <end position="99"/>
    </location>
</feature>
<organism evidence="5 6">
    <name type="scientific">Rhodanobacter spathiphylli B39</name>
    <dbReference type="NCBI Taxonomy" id="1163407"/>
    <lineage>
        <taxon>Bacteria</taxon>
        <taxon>Pseudomonadati</taxon>
        <taxon>Pseudomonadota</taxon>
        <taxon>Gammaproteobacteria</taxon>
        <taxon>Lysobacterales</taxon>
        <taxon>Rhodanobacteraceae</taxon>
        <taxon>Rhodanobacter</taxon>
    </lineage>
</organism>
<dbReference type="STRING" id="1163407.UU7_14380"/>
<feature type="transmembrane region" description="Helical" evidence="2">
    <location>
        <begin position="266"/>
        <end position="287"/>
    </location>
</feature>
<dbReference type="PANTHER" id="PTHR23028:SF53">
    <property type="entry name" value="ACYL_TRANSF_3 DOMAIN-CONTAINING PROTEIN"/>
    <property type="match status" value="1"/>
</dbReference>
<protein>
    <submittedName>
        <fullName evidence="5">Acyltransferase</fullName>
    </submittedName>
</protein>
<evidence type="ECO:0000259" key="4">
    <source>
        <dbReference type="Pfam" id="PF19040"/>
    </source>
</evidence>
<dbReference type="GO" id="GO:0009103">
    <property type="term" value="P:lipopolysaccharide biosynthetic process"/>
    <property type="evidence" value="ECO:0007669"/>
    <property type="project" value="TreeGrafter"/>
</dbReference>
<dbReference type="Pfam" id="PF19040">
    <property type="entry name" value="SGNH"/>
    <property type="match status" value="1"/>
</dbReference>
<evidence type="ECO:0000256" key="1">
    <source>
        <dbReference type="SAM" id="MobiDB-lite"/>
    </source>
</evidence>
<dbReference type="EMBL" id="AJXT01000046">
    <property type="protein sequence ID" value="EIL91038.1"/>
    <property type="molecule type" value="Genomic_DNA"/>
</dbReference>
<evidence type="ECO:0000313" key="6">
    <source>
        <dbReference type="Proteomes" id="UP000003226"/>
    </source>
</evidence>
<feature type="transmembrane region" description="Helical" evidence="2">
    <location>
        <begin position="151"/>
        <end position="167"/>
    </location>
</feature>
<feature type="transmembrane region" description="Helical" evidence="2">
    <location>
        <begin position="308"/>
        <end position="326"/>
    </location>
</feature>
<dbReference type="RefSeq" id="WP_007809499.1">
    <property type="nucleotide sequence ID" value="NZ_AJXT01000046.1"/>
</dbReference>
<gene>
    <name evidence="5" type="ORF">UU7_14380</name>
</gene>
<dbReference type="eggNOG" id="COG1835">
    <property type="taxonomic scope" value="Bacteria"/>
</dbReference>
<comment type="caution">
    <text evidence="5">The sequence shown here is derived from an EMBL/GenBank/DDBJ whole genome shotgun (WGS) entry which is preliminary data.</text>
</comment>
<keyword evidence="2" id="KW-0812">Transmembrane</keyword>
<dbReference type="Pfam" id="PF01757">
    <property type="entry name" value="Acyl_transf_3"/>
    <property type="match status" value="1"/>
</dbReference>
<keyword evidence="5" id="KW-0808">Transferase</keyword>
<evidence type="ECO:0000259" key="3">
    <source>
        <dbReference type="Pfam" id="PF01757"/>
    </source>
</evidence>
<reference evidence="5 6" key="1">
    <citation type="journal article" date="2012" name="J. Bacteriol.">
        <title>Genome sequences for six rhodanobacter strains, isolated from soils and the terrestrial subsurface, with variable denitrification capabilities.</title>
        <authorList>
            <person name="Kostka J.E."/>
            <person name="Green S.J."/>
            <person name="Rishishwar L."/>
            <person name="Prakash O."/>
            <person name="Katz L.S."/>
            <person name="Marino-Ramirez L."/>
            <person name="Jordan I.K."/>
            <person name="Munk C."/>
            <person name="Ivanova N."/>
            <person name="Mikhailova N."/>
            <person name="Watson D.B."/>
            <person name="Brown S.D."/>
            <person name="Palumbo A.V."/>
            <person name="Brooks S.C."/>
        </authorList>
    </citation>
    <scope>NUCLEOTIDE SEQUENCE [LARGE SCALE GENOMIC DNA]</scope>
    <source>
        <strain evidence="5 6">B39</strain>
    </source>
</reference>
<keyword evidence="2" id="KW-1133">Transmembrane helix</keyword>
<dbReference type="OrthoDB" id="9767863at2"/>
<keyword evidence="2" id="KW-0472">Membrane</keyword>
<feature type="transmembrane region" description="Helical" evidence="2">
    <location>
        <begin position="36"/>
        <end position="58"/>
    </location>
</feature>
<keyword evidence="6" id="KW-1185">Reference proteome</keyword>
<dbReference type="Proteomes" id="UP000003226">
    <property type="component" value="Unassembled WGS sequence"/>
</dbReference>
<dbReference type="InterPro" id="IPR050879">
    <property type="entry name" value="Acyltransferase_3"/>
</dbReference>
<dbReference type="GO" id="GO:0016747">
    <property type="term" value="F:acyltransferase activity, transferring groups other than amino-acyl groups"/>
    <property type="evidence" value="ECO:0007669"/>
    <property type="project" value="InterPro"/>
</dbReference>